<dbReference type="STRING" id="1121884.SAMN02745131_00929"/>
<accession>A0A1M4VP93</accession>
<gene>
    <name evidence="2" type="ORF">SAMN02745131_00929</name>
</gene>
<keyword evidence="3" id="KW-1185">Reference proteome</keyword>
<dbReference type="RefSeq" id="WP_072834069.1">
    <property type="nucleotide sequence ID" value="NZ_FQUU01000003.1"/>
</dbReference>
<evidence type="ECO:0000313" key="3">
    <source>
        <dbReference type="Proteomes" id="UP000184048"/>
    </source>
</evidence>
<dbReference type="EMBL" id="FQUU01000003">
    <property type="protein sequence ID" value="SHE70866.1"/>
    <property type="molecule type" value="Genomic_DNA"/>
</dbReference>
<name>A0A1M4VP93_9BACT</name>
<feature type="region of interest" description="Disordered" evidence="1">
    <location>
        <begin position="434"/>
        <end position="464"/>
    </location>
</feature>
<proteinExistence type="predicted"/>
<organism evidence="2 3">
    <name type="scientific">Flavisolibacter ginsengisoli DSM 18119</name>
    <dbReference type="NCBI Taxonomy" id="1121884"/>
    <lineage>
        <taxon>Bacteria</taxon>
        <taxon>Pseudomonadati</taxon>
        <taxon>Bacteroidota</taxon>
        <taxon>Chitinophagia</taxon>
        <taxon>Chitinophagales</taxon>
        <taxon>Chitinophagaceae</taxon>
        <taxon>Flavisolibacter</taxon>
    </lineage>
</organism>
<dbReference type="SUPFAM" id="SSF51126">
    <property type="entry name" value="Pectin lyase-like"/>
    <property type="match status" value="1"/>
</dbReference>
<sequence>MKFSLRNLSLISILVLIFLSCKKESFTNNRDAILRTDVDTLHFDTVFTTTGSTSQVFKIFNTNNKGIKLNSVRLAGGGASPFHINVDGTTGPEANNIEIAAGDSAYVFVTLKIDPSATPLPFLVQDSVELSYNGNTSWVQLDGYGRNAHFLRNTNITANTTWTNDLPYVILEKLTVSTGITLSILEGCQVFMHANAPFIVNGTLKVNGDKYDSTRVIFTGDRLDAPYRDFPASFPGLIFTETSTNNIINYGIIKNAYQGIVAVETNGSTKLTLNETIIDNAYDAGIFGIHTSIKAHNLLISNCGKNILLVNGGTYNFTHCTVASYSNNFIQHKEPLAILTDYLKENNSLTIQSLNAQFTNCIFWAQSGGLVKNEILIDKQGSNATVNFENVLCPSVPSNATVSGNVIHDDPLFENISVSDNLYNFRLKENSPAINKGSDAGVSNDLDGKPRPVGLPDLGAYEKQ</sequence>
<dbReference type="OrthoDB" id="1111178at2"/>
<evidence type="ECO:0000256" key="1">
    <source>
        <dbReference type="SAM" id="MobiDB-lite"/>
    </source>
</evidence>
<protein>
    <recommendedName>
        <fullName evidence="4">Right handed beta helix region</fullName>
    </recommendedName>
</protein>
<dbReference type="Proteomes" id="UP000184048">
    <property type="component" value="Unassembled WGS sequence"/>
</dbReference>
<evidence type="ECO:0000313" key="2">
    <source>
        <dbReference type="EMBL" id="SHE70866.1"/>
    </source>
</evidence>
<dbReference type="InterPro" id="IPR011050">
    <property type="entry name" value="Pectin_lyase_fold/virulence"/>
</dbReference>
<dbReference type="AlphaFoldDB" id="A0A1M4VP93"/>
<evidence type="ECO:0008006" key="4">
    <source>
        <dbReference type="Google" id="ProtNLM"/>
    </source>
</evidence>
<dbReference type="NCBIfam" id="NF041518">
    <property type="entry name" value="choice_anch_Q"/>
    <property type="match status" value="1"/>
</dbReference>
<reference evidence="2 3" key="1">
    <citation type="submission" date="2016-11" db="EMBL/GenBank/DDBJ databases">
        <authorList>
            <person name="Jaros S."/>
            <person name="Januszkiewicz K."/>
            <person name="Wedrychowicz H."/>
        </authorList>
    </citation>
    <scope>NUCLEOTIDE SEQUENCE [LARGE SCALE GENOMIC DNA]</scope>
    <source>
        <strain evidence="2 3">DSM 18119</strain>
    </source>
</reference>
<dbReference type="InterPro" id="IPR059226">
    <property type="entry name" value="Choice_anch_Q_dom"/>
</dbReference>
<dbReference type="PROSITE" id="PS51257">
    <property type="entry name" value="PROKAR_LIPOPROTEIN"/>
    <property type="match status" value="1"/>
</dbReference>